<organism evidence="8 9">
    <name type="scientific">Bacteriovorax antarcticus</name>
    <dbReference type="NCBI Taxonomy" id="3088717"/>
    <lineage>
        <taxon>Bacteria</taxon>
        <taxon>Pseudomonadati</taxon>
        <taxon>Bdellovibrionota</taxon>
        <taxon>Bacteriovoracia</taxon>
        <taxon>Bacteriovoracales</taxon>
        <taxon>Bacteriovoracaceae</taxon>
        <taxon>Bacteriovorax</taxon>
    </lineage>
</organism>
<gene>
    <name evidence="8" type="ORF">SHI21_08415</name>
</gene>
<name>A0ABU5VUE0_9BACT</name>
<feature type="domain" description="KaiC" evidence="7">
    <location>
        <begin position="8"/>
        <end position="237"/>
    </location>
</feature>
<dbReference type="InterPro" id="IPR014774">
    <property type="entry name" value="KaiC-like_dom"/>
</dbReference>
<evidence type="ECO:0000256" key="5">
    <source>
        <dbReference type="ARBA" id="ARBA00022777"/>
    </source>
</evidence>
<keyword evidence="5" id="KW-0418">Kinase</keyword>
<evidence type="ECO:0000256" key="4">
    <source>
        <dbReference type="ARBA" id="ARBA00022737"/>
    </source>
</evidence>
<evidence type="ECO:0000313" key="9">
    <source>
        <dbReference type="Proteomes" id="UP001302274"/>
    </source>
</evidence>
<dbReference type="PIRSF" id="PIRSF039117">
    <property type="entry name" value="KaiC"/>
    <property type="match status" value="1"/>
</dbReference>
<keyword evidence="9" id="KW-1185">Reference proteome</keyword>
<protein>
    <recommendedName>
        <fullName evidence="1">non-specific serine/threonine protein kinase</fullName>
        <ecNumber evidence="1">2.7.11.1</ecNumber>
    </recommendedName>
</protein>
<proteinExistence type="predicted"/>
<evidence type="ECO:0000259" key="7">
    <source>
        <dbReference type="PROSITE" id="PS51146"/>
    </source>
</evidence>
<keyword evidence="6" id="KW-0378">Hydrolase</keyword>
<dbReference type="PROSITE" id="PS51146">
    <property type="entry name" value="KAIC"/>
    <property type="match status" value="2"/>
</dbReference>
<dbReference type="RefSeq" id="WP_323575907.1">
    <property type="nucleotide sequence ID" value="NZ_JAYGJQ010000001.1"/>
</dbReference>
<reference evidence="8 9" key="1">
    <citation type="submission" date="2023-11" db="EMBL/GenBank/DDBJ databases">
        <title>A Novel Polar Bacteriovorax (B. antarcticus) Isolated from the Biocrust in Antarctica.</title>
        <authorList>
            <person name="Mun W."/>
            <person name="Choi S.Y."/>
            <person name="Mitchell R.J."/>
        </authorList>
    </citation>
    <scope>NUCLEOTIDE SEQUENCE [LARGE SCALE GENOMIC DNA]</scope>
    <source>
        <strain evidence="8 9">PP10</strain>
    </source>
</reference>
<dbReference type="InterPro" id="IPR010624">
    <property type="entry name" value="KaiC_dom"/>
</dbReference>
<dbReference type="Proteomes" id="UP001302274">
    <property type="component" value="Unassembled WGS sequence"/>
</dbReference>
<dbReference type="Pfam" id="PF06745">
    <property type="entry name" value="ATPase"/>
    <property type="match status" value="2"/>
</dbReference>
<dbReference type="SUPFAM" id="SSF52540">
    <property type="entry name" value="P-loop containing nucleoside triphosphate hydrolases"/>
    <property type="match status" value="2"/>
</dbReference>
<sequence>MMKKMDRDLFISGVHGLDQILGGGFLKGRLYLIEGVPGTGKTILGNQLVFNNAKMGNHSLFVTLLSESHGKMLDHIKSLNFYKEDLVGEYVSYLSGYTELSENGLNAFKKFLMKAIRASKVKLLVIDGFNSVRFFSKDEIEFSNFLHDLNTLAGATNCTIVIMNPSTNNPTPSEHALVDGVIELKKTDVGMRNVREIHVRKMRGMTHYEGRHELRISDEGLLVFPRIELLVALLKPFHPQLSNKKLSFGITYLDEMLKSGVFVGSMTSLFGPPGSGKTLIGMQFLHEGLTNGENCLYFGFYETRDQMLSKARGIGLDFDPYLESGKFRFEWFPPTEQLIDELFEKLVNIIEEHKTARVFVDGIEGFKLSAVFSDRLPRFVASLTIKLRALGVTAIFSEEARLPIVIKDYHSGEYSAAFENIIYLRYMETDFQVRRLINIYKVRSSDYDIAIHEFSICDKGIVVEKKSFKPVKNEVESVDGDE</sequence>
<evidence type="ECO:0000313" key="8">
    <source>
        <dbReference type="EMBL" id="MEA9356222.1"/>
    </source>
</evidence>
<keyword evidence="3" id="KW-0808">Transferase</keyword>
<evidence type="ECO:0000256" key="2">
    <source>
        <dbReference type="ARBA" id="ARBA00022553"/>
    </source>
</evidence>
<dbReference type="PANTHER" id="PTHR42926">
    <property type="match status" value="1"/>
</dbReference>
<dbReference type="EC" id="2.7.11.1" evidence="1"/>
<dbReference type="InterPro" id="IPR051347">
    <property type="entry name" value="Circadian_clock_KaiC-rel"/>
</dbReference>
<dbReference type="Gene3D" id="3.40.50.300">
    <property type="entry name" value="P-loop containing nucleotide triphosphate hydrolases"/>
    <property type="match status" value="2"/>
</dbReference>
<evidence type="ECO:0000256" key="3">
    <source>
        <dbReference type="ARBA" id="ARBA00022679"/>
    </source>
</evidence>
<evidence type="ECO:0000256" key="1">
    <source>
        <dbReference type="ARBA" id="ARBA00012513"/>
    </source>
</evidence>
<keyword evidence="2" id="KW-0597">Phosphoprotein</keyword>
<accession>A0ABU5VUE0</accession>
<feature type="domain" description="KaiC" evidence="7">
    <location>
        <begin position="244"/>
        <end position="481"/>
    </location>
</feature>
<evidence type="ECO:0000256" key="6">
    <source>
        <dbReference type="ARBA" id="ARBA00022801"/>
    </source>
</evidence>
<comment type="caution">
    <text evidence="8">The sequence shown here is derived from an EMBL/GenBank/DDBJ whole genome shotgun (WGS) entry which is preliminary data.</text>
</comment>
<dbReference type="InterPro" id="IPR027417">
    <property type="entry name" value="P-loop_NTPase"/>
</dbReference>
<dbReference type="InterPro" id="IPR030665">
    <property type="entry name" value="KaiC"/>
</dbReference>
<dbReference type="EMBL" id="JAYGJQ010000001">
    <property type="protein sequence ID" value="MEA9356222.1"/>
    <property type="molecule type" value="Genomic_DNA"/>
</dbReference>
<dbReference type="PANTHER" id="PTHR42926:SF1">
    <property type="entry name" value="CIRCADIAN CLOCK OSCILLATOR PROTEIN KAIC 1"/>
    <property type="match status" value="1"/>
</dbReference>
<keyword evidence="4" id="KW-0677">Repeat</keyword>